<feature type="domain" description="VWFC" evidence="8">
    <location>
        <begin position="520"/>
        <end position="585"/>
    </location>
</feature>
<organism evidence="10 11">
    <name type="scientific">Mizuhopecten yessoensis</name>
    <name type="common">Japanese scallop</name>
    <name type="synonym">Patinopecten yessoensis</name>
    <dbReference type="NCBI Taxonomy" id="6573"/>
    <lineage>
        <taxon>Eukaryota</taxon>
        <taxon>Metazoa</taxon>
        <taxon>Spiralia</taxon>
        <taxon>Lophotrochozoa</taxon>
        <taxon>Mollusca</taxon>
        <taxon>Bivalvia</taxon>
        <taxon>Autobranchia</taxon>
        <taxon>Pteriomorphia</taxon>
        <taxon>Pectinida</taxon>
        <taxon>Pectinoidea</taxon>
        <taxon>Pectinidae</taxon>
        <taxon>Mizuhopecten</taxon>
    </lineage>
</organism>
<name>A0A210QXV2_MIZYE</name>
<keyword evidence="5" id="KW-0325">Glycoprotein</keyword>
<dbReference type="InterPro" id="IPR001007">
    <property type="entry name" value="VWF_dom"/>
</dbReference>
<keyword evidence="11" id="KW-1185">Reference proteome</keyword>
<accession>A0A210QXV2</accession>
<evidence type="ECO:0000256" key="5">
    <source>
        <dbReference type="ARBA" id="ARBA00023180"/>
    </source>
</evidence>
<keyword evidence="3 7" id="KW-0732">Signal</keyword>
<dbReference type="SMART" id="SM00327">
    <property type="entry name" value="VWA"/>
    <property type="match status" value="2"/>
</dbReference>
<dbReference type="PROSITE" id="PS50234">
    <property type="entry name" value="VWFA"/>
    <property type="match status" value="2"/>
</dbReference>
<dbReference type="FunFam" id="3.40.50.410:FF:000004">
    <property type="entry name" value="collagen alpha-6(VI) chain"/>
    <property type="match status" value="1"/>
</dbReference>
<feature type="chain" id="PRO_5012080883" evidence="7">
    <location>
        <begin position="18"/>
        <end position="2187"/>
    </location>
</feature>
<dbReference type="OrthoDB" id="6022609at2759"/>
<dbReference type="PRINTS" id="PR00453">
    <property type="entry name" value="VWFADOMAIN"/>
</dbReference>
<evidence type="ECO:0000313" key="11">
    <source>
        <dbReference type="Proteomes" id="UP000242188"/>
    </source>
</evidence>
<evidence type="ECO:0000259" key="8">
    <source>
        <dbReference type="PROSITE" id="PS50184"/>
    </source>
</evidence>
<feature type="domain" description="VWFA" evidence="9">
    <location>
        <begin position="230"/>
        <end position="406"/>
    </location>
</feature>
<proteinExistence type="predicted"/>
<dbReference type="CDD" id="cd01472">
    <property type="entry name" value="vWA_collagen"/>
    <property type="match status" value="1"/>
</dbReference>
<dbReference type="InterPro" id="IPR050525">
    <property type="entry name" value="ECM_Assembly_Org"/>
</dbReference>
<comment type="caution">
    <text evidence="10">The sequence shown here is derived from an EMBL/GenBank/DDBJ whole genome shotgun (WGS) entry which is preliminary data.</text>
</comment>
<comment type="subcellular location">
    <subcellularLocation>
        <location evidence="1">Secreted</location>
    </subcellularLocation>
</comment>
<dbReference type="Pfam" id="PF00092">
    <property type="entry name" value="VWA"/>
    <property type="match status" value="2"/>
</dbReference>
<evidence type="ECO:0000259" key="9">
    <source>
        <dbReference type="PROSITE" id="PS50234"/>
    </source>
</evidence>
<feature type="domain" description="VWFA" evidence="9">
    <location>
        <begin position="33"/>
        <end position="208"/>
    </location>
</feature>
<dbReference type="PROSITE" id="PS01208">
    <property type="entry name" value="VWFC_1"/>
    <property type="match status" value="2"/>
</dbReference>
<dbReference type="PANTHER" id="PTHR24020">
    <property type="entry name" value="COLLAGEN ALPHA"/>
    <property type="match status" value="1"/>
</dbReference>
<feature type="domain" description="VWFC" evidence="8">
    <location>
        <begin position="606"/>
        <end position="671"/>
    </location>
</feature>
<feature type="domain" description="VWFC" evidence="8">
    <location>
        <begin position="865"/>
        <end position="931"/>
    </location>
</feature>
<evidence type="ECO:0000256" key="4">
    <source>
        <dbReference type="ARBA" id="ARBA00022737"/>
    </source>
</evidence>
<dbReference type="SMART" id="SM00254">
    <property type="entry name" value="ShKT"/>
    <property type="match status" value="3"/>
</dbReference>
<dbReference type="PANTHER" id="PTHR24020:SF84">
    <property type="entry name" value="VWFA DOMAIN-CONTAINING PROTEIN"/>
    <property type="match status" value="1"/>
</dbReference>
<dbReference type="SUPFAM" id="SSF53300">
    <property type="entry name" value="vWA-like"/>
    <property type="match status" value="2"/>
</dbReference>
<reference evidence="10 11" key="1">
    <citation type="journal article" date="2017" name="Nat. Ecol. Evol.">
        <title>Scallop genome provides insights into evolution of bilaterian karyotype and development.</title>
        <authorList>
            <person name="Wang S."/>
            <person name="Zhang J."/>
            <person name="Jiao W."/>
            <person name="Li J."/>
            <person name="Xun X."/>
            <person name="Sun Y."/>
            <person name="Guo X."/>
            <person name="Huan P."/>
            <person name="Dong B."/>
            <person name="Zhang L."/>
            <person name="Hu X."/>
            <person name="Sun X."/>
            <person name="Wang J."/>
            <person name="Zhao C."/>
            <person name="Wang Y."/>
            <person name="Wang D."/>
            <person name="Huang X."/>
            <person name="Wang R."/>
            <person name="Lv J."/>
            <person name="Li Y."/>
            <person name="Zhang Z."/>
            <person name="Liu B."/>
            <person name="Lu W."/>
            <person name="Hui Y."/>
            <person name="Liang J."/>
            <person name="Zhou Z."/>
            <person name="Hou R."/>
            <person name="Li X."/>
            <person name="Liu Y."/>
            <person name="Li H."/>
            <person name="Ning X."/>
            <person name="Lin Y."/>
            <person name="Zhao L."/>
            <person name="Xing Q."/>
            <person name="Dou J."/>
            <person name="Li Y."/>
            <person name="Mao J."/>
            <person name="Guo H."/>
            <person name="Dou H."/>
            <person name="Li T."/>
            <person name="Mu C."/>
            <person name="Jiang W."/>
            <person name="Fu Q."/>
            <person name="Fu X."/>
            <person name="Miao Y."/>
            <person name="Liu J."/>
            <person name="Yu Q."/>
            <person name="Li R."/>
            <person name="Liao H."/>
            <person name="Li X."/>
            <person name="Kong Y."/>
            <person name="Jiang Z."/>
            <person name="Chourrout D."/>
            <person name="Li R."/>
            <person name="Bao Z."/>
        </authorList>
    </citation>
    <scope>NUCLEOTIDE SEQUENCE [LARGE SCALE GENOMIC DNA]</scope>
    <source>
        <strain evidence="10 11">PY_sf001</strain>
    </source>
</reference>
<keyword evidence="2" id="KW-0964">Secreted</keyword>
<dbReference type="EMBL" id="NEDP02001331">
    <property type="protein sequence ID" value="OWF53570.1"/>
    <property type="molecule type" value="Genomic_DNA"/>
</dbReference>
<evidence type="ECO:0000313" key="10">
    <source>
        <dbReference type="EMBL" id="OWF53570.1"/>
    </source>
</evidence>
<dbReference type="InterPro" id="IPR036465">
    <property type="entry name" value="vWFA_dom_sf"/>
</dbReference>
<evidence type="ECO:0000256" key="7">
    <source>
        <dbReference type="SAM" id="SignalP"/>
    </source>
</evidence>
<dbReference type="GO" id="GO:0005576">
    <property type="term" value="C:extracellular region"/>
    <property type="evidence" value="ECO:0007669"/>
    <property type="project" value="UniProtKB-SubCell"/>
</dbReference>
<sequence>MIRLIAIILTLVAANRAATFSRRAVGGCETQADVTFVLDSSDIVGKDNFDKELDFIANTVSQMDTSPGKTRVSIVTYSSGVYNQFFLKSNPTRNEILHIPFRGGRTHTADAIRYVTQTSFNPIHGARNNVPHIAVMVTNSPSSSKQITKIEAQSAKDNNIIMYSVAVGSSIDKDELQTVASDPDSRYFIQAQNYGALGSIAGPLATKLCNELPSTSAALPAPTSCLHKADLAFLIDSSTSVGPANFQKMENFLKQSISKLDVGPDKVHVGLMQYSSYPNVEFPLNMYTDRIDALKAVENIHYMSGGTNTADAIKYMREHMFSLNSGARGNVPRIAIVVTDGGSINGASTTYQADQARQTNNIGLIAVGVGNNINKNELDSIADNPASQHVITVSSYDQLDQIVDQLLAKTCTITPTVQSMVTAAPGGTLPSDTCVDKVKCASYGQQVCTNYGPWANDNCARFCGVCTPLFTTPAACQDTLATCSTYGPSSCTQFPEWAKANCNRFCGLCDATASSTGFYGKCSYKGQVYQTGAKWSDACDYDCICEDGNTGRYKCFNKCPLYHGLPKDCTLIKKDGECCLQPVCNFHQTIQKFESTGKGQTASGIKICVSNGKQYFQDQTWEDGCSKQCVCTNATEGLYTCDAICPSYNNIPSNCHLDQKPGDCCQKPICEYDQQHGSFTGMGTVSGQGIGAHPSTPIPCVDRVNTCAQYGKDVCTNYQGWSSDNCRKFCGICGGEPTPNSHDKCVYQGQSHGQGQSWTIGCDTQCTCENAAYGYYRCDNTCPKYNNLPAGCYETKHSTDCCTTVRCDSGNFIGSTTDPNSIGSGGLIHVLNPTGSQHVVSPTQPSGATVAPGTGGTGFIAPTLKGCLFKGQLYVQDQTWEDGCSYSCRCTDSTKGVYSCRPKCPMYKNLPSSCPMQTDPNDPCCQAPKCRYDPITGSTFIPIPAFQPAVQYHGLVRPPTVGELYNQMEYTGSVLIFGTNLTPAPPTQRANTTGGIGHCDYRGKLYTQGQTWEDGCDYNCVCEDSRSGLYRCIERCNHFGNLPQPYCYLKQDPANPCCKIPYCDFPVNYVTNTGYISTAKPPSDHCEYKGTQYKQDQSWYDGCNFQCTCDDALSGNYRCLSRCPAYKNINSSCTMVPDPSDPYCCTIPSCPSTNVAGNTSTNPTPAPSGYYSGYQGASIGKCIYKGDSYVQGATWSDGCDYNCECVEAGKGHYTCTDKCLKYPSLPSQCRLISDFTNPCCKRPVCDGQSGSVVTGLNPVIGGTTAAPNPIPTLAPNAQYCVYENAQYVQGQTWEVGCEYRCRCDDASRGVYVCNERCPKYNNLGSECSLVADNKDGCCLAPRCIFPPLTGNATGSFTPDMIPTAAPGVISGSINIPTPAPVPGGSTVAPPVLTWCEYKGARYGQDEKWYDGCGYECECVVASTGKFKCVERCRRYLNLPAQCRLVKDPSNPCCKAPECDFTGVTQGITNFPTPPGGVPTLGPPGPGGNPTLAPNPTSSPTPAPTDACVYKGKNYNQGMQWYDGCDYVCYCENGPAGVYRCSERCAAFPKLPASCQLVPDPKDPFCCKVPECSFTPANGTYTGYGYPTAPTGVITGGSVVKPTPRPNVVPTAQPIPGVSTVAPTPVPSQGPTFKDVCVYKGQQYTQGQKWEDGCDYNCECTDAKTGFYQCSERCPRFVNLPDGCTLQRDYVNPCCMKPYCVLKPTPKPAVTPSLGPGQTPSLQPTASPNPVCMYNGVPFTQGQSWSDGCELKCVCENATTGYFRCNDRCPHYDLTPGCTMITDPRDSCCVRPYCDPRITPTPGPAIPTAPGVPGQMYTPQPGQTFAPGLYPTLPGGIPLMPGLMLTPAPGQTYAPGLYPTLPGGATLVPPMAQTPYPGYTYPAPIPTAPGIPGQIYTPAPGKTYAPNLYPTIPGGIPLVPGMMLTPAPGQTYAPGLYPTLPGGVTLVPPMINTPYPVFTPAPIPTAPGVPGQMYTPAPGQTYAPNLYPTIPGGKPLVPGMILTPLPGQTYAPGLYPTLPGGATLVPPFANTPRPAYTNAPIPTAPGIPGQTYTPSPGKTYAPYLYPTVPGGETLMPGMMLTPAPGQVYIPGYYPTLPGGATLVPPLAYTPPSLNTPAPKIPTAPGIIGQTYTPSPGHTFAPGLYPTVPGGQTLVPGMMLTPQPGQTYAPGLSHGSWCPRSVIHPITRT</sequence>
<dbReference type="Gene3D" id="3.40.50.410">
    <property type="entry name" value="von Willebrand factor, type A domain"/>
    <property type="match status" value="2"/>
</dbReference>
<dbReference type="Proteomes" id="UP000242188">
    <property type="component" value="Unassembled WGS sequence"/>
</dbReference>
<dbReference type="InterPro" id="IPR002035">
    <property type="entry name" value="VWF_A"/>
</dbReference>
<feature type="domain" description="VWFC" evidence="8">
    <location>
        <begin position="1634"/>
        <end position="1700"/>
    </location>
</feature>
<feature type="compositionally biased region" description="Pro residues" evidence="6">
    <location>
        <begin position="1473"/>
        <end position="1486"/>
    </location>
</feature>
<evidence type="ECO:0000256" key="2">
    <source>
        <dbReference type="ARBA" id="ARBA00022525"/>
    </source>
</evidence>
<protein>
    <submittedName>
        <fullName evidence="10">Cartilage matrix protein</fullName>
    </submittedName>
</protein>
<feature type="domain" description="VWFC" evidence="8">
    <location>
        <begin position="1729"/>
        <end position="1794"/>
    </location>
</feature>
<dbReference type="SMART" id="SM00214">
    <property type="entry name" value="VWC"/>
    <property type="match status" value="12"/>
</dbReference>
<gene>
    <name evidence="10" type="ORF">KP79_PYT14591</name>
</gene>
<dbReference type="PROSITE" id="PS50184">
    <property type="entry name" value="VWFC_2"/>
    <property type="match status" value="5"/>
</dbReference>
<feature type="region of interest" description="Disordered" evidence="6">
    <location>
        <begin position="1473"/>
        <end position="1499"/>
    </location>
</feature>
<dbReference type="InterPro" id="IPR003582">
    <property type="entry name" value="ShKT_dom"/>
</dbReference>
<keyword evidence="4" id="KW-0677">Repeat</keyword>
<evidence type="ECO:0000256" key="1">
    <source>
        <dbReference type="ARBA" id="ARBA00004613"/>
    </source>
</evidence>
<evidence type="ECO:0000256" key="3">
    <source>
        <dbReference type="ARBA" id="ARBA00022729"/>
    </source>
</evidence>
<dbReference type="CDD" id="cd01450">
    <property type="entry name" value="vWFA_subfamily_ECM"/>
    <property type="match status" value="1"/>
</dbReference>
<feature type="signal peptide" evidence="7">
    <location>
        <begin position="1"/>
        <end position="17"/>
    </location>
</feature>
<evidence type="ECO:0000256" key="6">
    <source>
        <dbReference type="SAM" id="MobiDB-lite"/>
    </source>
</evidence>